<dbReference type="Gene3D" id="1.25.40.10">
    <property type="entry name" value="Tetratricopeptide repeat domain"/>
    <property type="match status" value="1"/>
</dbReference>
<evidence type="ECO:0000256" key="3">
    <source>
        <dbReference type="SAM" id="MobiDB-lite"/>
    </source>
</evidence>
<dbReference type="PROSITE" id="PS51257">
    <property type="entry name" value="PROKAR_LIPOPROTEIN"/>
    <property type="match status" value="1"/>
</dbReference>
<feature type="repeat" description="PPR" evidence="2">
    <location>
        <begin position="231"/>
        <end position="265"/>
    </location>
</feature>
<dbReference type="InterPro" id="IPR002885">
    <property type="entry name" value="PPR_rpt"/>
</dbReference>
<accession>A0ABN9XJ95</accession>
<protein>
    <recommendedName>
        <fullName evidence="6">Pentatricopeptide repeat-containing protein, chloroplastic</fullName>
    </recommendedName>
</protein>
<gene>
    <name evidence="4" type="ORF">PCOR1329_LOCUS76145</name>
</gene>
<name>A0ABN9XJ95_9DINO</name>
<dbReference type="PROSITE" id="PS51375">
    <property type="entry name" value="PPR"/>
    <property type="match status" value="2"/>
</dbReference>
<dbReference type="Pfam" id="PF01535">
    <property type="entry name" value="PPR"/>
    <property type="match status" value="1"/>
</dbReference>
<organism evidence="4 5">
    <name type="scientific">Prorocentrum cordatum</name>
    <dbReference type="NCBI Taxonomy" id="2364126"/>
    <lineage>
        <taxon>Eukaryota</taxon>
        <taxon>Sar</taxon>
        <taxon>Alveolata</taxon>
        <taxon>Dinophyceae</taxon>
        <taxon>Prorocentrales</taxon>
        <taxon>Prorocentraceae</taxon>
        <taxon>Prorocentrum</taxon>
    </lineage>
</organism>
<evidence type="ECO:0000256" key="1">
    <source>
        <dbReference type="ARBA" id="ARBA00022737"/>
    </source>
</evidence>
<comment type="caution">
    <text evidence="4">The sequence shown here is derived from an EMBL/GenBank/DDBJ whole genome shotgun (WGS) entry which is preliminary data.</text>
</comment>
<feature type="region of interest" description="Disordered" evidence="3">
    <location>
        <begin position="65"/>
        <end position="93"/>
    </location>
</feature>
<feature type="repeat" description="PPR" evidence="2">
    <location>
        <begin position="158"/>
        <end position="192"/>
    </location>
</feature>
<keyword evidence="1" id="KW-0677">Repeat</keyword>
<evidence type="ECO:0000256" key="2">
    <source>
        <dbReference type="PROSITE-ProRule" id="PRU00708"/>
    </source>
</evidence>
<dbReference type="EMBL" id="CAUYUJ010020443">
    <property type="protein sequence ID" value="CAK0898219.1"/>
    <property type="molecule type" value="Genomic_DNA"/>
</dbReference>
<dbReference type="PANTHER" id="PTHR47447:SF17">
    <property type="entry name" value="OS12G0638900 PROTEIN"/>
    <property type="match status" value="1"/>
</dbReference>
<reference evidence="4" key="1">
    <citation type="submission" date="2023-10" db="EMBL/GenBank/DDBJ databases">
        <authorList>
            <person name="Chen Y."/>
            <person name="Shah S."/>
            <person name="Dougan E. K."/>
            <person name="Thang M."/>
            <person name="Chan C."/>
        </authorList>
    </citation>
    <scope>NUCLEOTIDE SEQUENCE [LARGE SCALE GENOMIC DNA]</scope>
</reference>
<feature type="compositionally biased region" description="Basic and acidic residues" evidence="3">
    <location>
        <begin position="121"/>
        <end position="134"/>
    </location>
</feature>
<evidence type="ECO:0000313" key="4">
    <source>
        <dbReference type="EMBL" id="CAK0898219.1"/>
    </source>
</evidence>
<feature type="region of interest" description="Disordered" evidence="3">
    <location>
        <begin position="107"/>
        <end position="134"/>
    </location>
</feature>
<dbReference type="PANTHER" id="PTHR47447">
    <property type="entry name" value="OS03G0856100 PROTEIN"/>
    <property type="match status" value="1"/>
</dbReference>
<feature type="region of interest" description="Disordered" evidence="3">
    <location>
        <begin position="333"/>
        <end position="355"/>
    </location>
</feature>
<proteinExistence type="predicted"/>
<dbReference type="InterPro" id="IPR011990">
    <property type="entry name" value="TPR-like_helical_dom_sf"/>
</dbReference>
<dbReference type="Proteomes" id="UP001189429">
    <property type="component" value="Unassembled WGS sequence"/>
</dbReference>
<sequence length="355" mass="38547">MLTHMREATLKPDPWLVICNAGISACEKGEQWQQALALLSEMWEAELQPTIIFLQRRGQRVRERQAVAVGPRAARRDAGGEGGARRHHQPERWDQRVREVRAVGAGPVAAPRGAGGGPGARRRELQRRDQRVREGRAVAVGPGAAQRYARGEAGAQLGTFTYSASVSACAKSEQWQRTLALLGEAREAKLEPNAVLVLYNAGISACEKGGQWQLAMSLLSEMMSNVKLEPNVISYSAGVSSCEKGKEWQQALSLLSGMQEANVEPNGISCNAGISACEKGEQWQQALAVLCEFLAASVEIDVTYLFYCQRQRVLEGRSLQLLILGLASPSSTLGRSKTARVGPNMPRMRGSSPTL</sequence>
<evidence type="ECO:0008006" key="6">
    <source>
        <dbReference type="Google" id="ProtNLM"/>
    </source>
</evidence>
<keyword evidence="5" id="KW-1185">Reference proteome</keyword>
<dbReference type="NCBIfam" id="TIGR00756">
    <property type="entry name" value="PPR"/>
    <property type="match status" value="1"/>
</dbReference>
<evidence type="ECO:0000313" key="5">
    <source>
        <dbReference type="Proteomes" id="UP001189429"/>
    </source>
</evidence>